<organism evidence="6 7">
    <name type="scientific">Pseudomonas quercus</name>
    <dbReference type="NCBI Taxonomy" id="2722792"/>
    <lineage>
        <taxon>Bacteria</taxon>
        <taxon>Pseudomonadati</taxon>
        <taxon>Pseudomonadota</taxon>
        <taxon>Gammaproteobacteria</taxon>
        <taxon>Pseudomonadales</taxon>
        <taxon>Pseudomonadaceae</taxon>
        <taxon>Pseudomonas</taxon>
    </lineage>
</organism>
<dbReference type="RefSeq" id="WP_168085464.1">
    <property type="nucleotide sequence ID" value="NZ_JAAVJI010000013.1"/>
</dbReference>
<dbReference type="PANTHER" id="PTHR43179">
    <property type="entry name" value="RHAMNOSYLTRANSFERASE WBBL"/>
    <property type="match status" value="1"/>
</dbReference>
<keyword evidence="2" id="KW-0472">Membrane</keyword>
<reference evidence="6 7" key="1">
    <citation type="submission" date="2020-03" db="EMBL/GenBank/DDBJ databases">
        <authorList>
            <person name="Wang L."/>
            <person name="He N."/>
            <person name="Li Y."/>
            <person name="Fang Y."/>
            <person name="Zhang F."/>
        </authorList>
    </citation>
    <scope>NUCLEOTIDE SEQUENCE [LARGE SCALE GENOMIC DNA]</scope>
    <source>
        <strain evidence="7">hsmgli-8</strain>
    </source>
</reference>
<dbReference type="InterPro" id="IPR001173">
    <property type="entry name" value="Glyco_trans_2-like"/>
</dbReference>
<dbReference type="EMBL" id="JAAVJI010000013">
    <property type="protein sequence ID" value="NJP02831.1"/>
    <property type="molecule type" value="Genomic_DNA"/>
</dbReference>
<accession>A0ABX0YL40</accession>
<comment type="similarity">
    <text evidence="1">Belongs to the glycosyltransferase 2 family.</text>
</comment>
<dbReference type="Proteomes" id="UP000746535">
    <property type="component" value="Unassembled WGS sequence"/>
</dbReference>
<evidence type="ECO:0000256" key="1">
    <source>
        <dbReference type="ARBA" id="ARBA00006739"/>
    </source>
</evidence>
<dbReference type="Gene3D" id="3.90.550.10">
    <property type="entry name" value="Spore Coat Polysaccharide Biosynthesis Protein SpsA, Chain A"/>
    <property type="match status" value="1"/>
</dbReference>
<proteinExistence type="inferred from homology"/>
<protein>
    <submittedName>
        <fullName evidence="6">Glycosyltransferase</fullName>
    </submittedName>
</protein>
<feature type="domain" description="Glycosyltransferase 2-like" evidence="5">
    <location>
        <begin position="16"/>
        <end position="108"/>
    </location>
</feature>
<keyword evidence="3" id="KW-0328">Glycosyltransferase</keyword>
<evidence type="ECO:0000256" key="2">
    <source>
        <dbReference type="ARBA" id="ARBA00022519"/>
    </source>
</evidence>
<keyword evidence="2" id="KW-1003">Cell membrane</keyword>
<keyword evidence="2" id="KW-0997">Cell inner membrane</keyword>
<dbReference type="PANTHER" id="PTHR43179:SF12">
    <property type="entry name" value="GALACTOFURANOSYLTRANSFERASE GLFT2"/>
    <property type="match status" value="1"/>
</dbReference>
<dbReference type="SUPFAM" id="SSF53448">
    <property type="entry name" value="Nucleotide-diphospho-sugar transferases"/>
    <property type="match status" value="1"/>
</dbReference>
<name>A0ABX0YL40_9PSED</name>
<evidence type="ECO:0000256" key="4">
    <source>
        <dbReference type="ARBA" id="ARBA00022679"/>
    </source>
</evidence>
<dbReference type="Pfam" id="PF00535">
    <property type="entry name" value="Glycos_transf_2"/>
    <property type="match status" value="1"/>
</dbReference>
<evidence type="ECO:0000313" key="7">
    <source>
        <dbReference type="Proteomes" id="UP000746535"/>
    </source>
</evidence>
<evidence type="ECO:0000256" key="3">
    <source>
        <dbReference type="ARBA" id="ARBA00022676"/>
    </source>
</evidence>
<sequence length="333" mass="37324">MNGTTTLVTLTYGQRLHYLTTLVSRSLGNPRIQRVIIVNNASTDNLRSLCDSWPGQVEVIDLPTNTGSAVGYKVGIEAALASGAQYIWLMDDDNAPKAGAINALHKRLFECAQGKGWDKTAVIGFRPTHQADIAAGVPRPFAVQWRSSCFGFHIAQLPYKVWRRTAWGRPDSTRAKGPLVKLPFTTYGGLLAHRSLYERIGTPLGDLLLYADDTEYTWRITASGGEIFLATEAVLDDLEHSWNIKERTANIYETFLLGNSPFRAYYAARNQAWFDKHVWAASGWLYTLNRSVFLFLLRQVARRKGSLERLTLIEQAIRDGESGRLGMHESYPL</sequence>
<gene>
    <name evidence="6" type="ORF">HBH25_18460</name>
</gene>
<keyword evidence="7" id="KW-1185">Reference proteome</keyword>
<evidence type="ECO:0000259" key="5">
    <source>
        <dbReference type="Pfam" id="PF00535"/>
    </source>
</evidence>
<keyword evidence="4" id="KW-0808">Transferase</keyword>
<comment type="caution">
    <text evidence="6">The sequence shown here is derived from an EMBL/GenBank/DDBJ whole genome shotgun (WGS) entry which is preliminary data.</text>
</comment>
<evidence type="ECO:0000313" key="6">
    <source>
        <dbReference type="EMBL" id="NJP02831.1"/>
    </source>
</evidence>
<dbReference type="InterPro" id="IPR029044">
    <property type="entry name" value="Nucleotide-diphossugar_trans"/>
</dbReference>